<keyword evidence="4 8" id="KW-0479">Metal-binding</keyword>
<feature type="region of interest" description="Disordered" evidence="9">
    <location>
        <begin position="154"/>
        <end position="173"/>
    </location>
</feature>
<dbReference type="InterPro" id="IPR028883">
    <property type="entry name" value="tRNA_aden_deaminase"/>
</dbReference>
<keyword evidence="12" id="KW-1185">Reference proteome</keyword>
<evidence type="ECO:0000256" key="7">
    <source>
        <dbReference type="ARBA" id="ARBA00048045"/>
    </source>
</evidence>
<dbReference type="SUPFAM" id="SSF53927">
    <property type="entry name" value="Cytidine deaminase-like"/>
    <property type="match status" value="1"/>
</dbReference>
<organism evidence="11 12">
    <name type="scientific">Rheinheimera mesophila</name>
    <dbReference type="NCBI Taxonomy" id="1547515"/>
    <lineage>
        <taxon>Bacteria</taxon>
        <taxon>Pseudomonadati</taxon>
        <taxon>Pseudomonadota</taxon>
        <taxon>Gammaproteobacteria</taxon>
        <taxon>Chromatiales</taxon>
        <taxon>Chromatiaceae</taxon>
        <taxon>Rheinheimera</taxon>
    </lineage>
</organism>
<dbReference type="PROSITE" id="PS00903">
    <property type="entry name" value="CYT_DCMP_DEAMINASES_1"/>
    <property type="match status" value="1"/>
</dbReference>
<evidence type="ECO:0000256" key="3">
    <source>
        <dbReference type="ARBA" id="ARBA00022694"/>
    </source>
</evidence>
<dbReference type="EC" id="3.5.4.33" evidence="8"/>
<dbReference type="OrthoDB" id="9802676at2"/>
<evidence type="ECO:0000256" key="9">
    <source>
        <dbReference type="SAM" id="MobiDB-lite"/>
    </source>
</evidence>
<keyword evidence="6 8" id="KW-0862">Zinc</keyword>
<feature type="binding site" evidence="8">
    <location>
        <position position="85"/>
    </location>
    <ligand>
        <name>Zn(2+)</name>
        <dbReference type="ChEBI" id="CHEBI:29105"/>
        <note>catalytic</note>
    </ligand>
</feature>
<dbReference type="RefSeq" id="WP_082101753.1">
    <property type="nucleotide sequence ID" value="NZ_LAVS01000003.1"/>
</dbReference>
<evidence type="ECO:0000256" key="6">
    <source>
        <dbReference type="ARBA" id="ARBA00022833"/>
    </source>
</evidence>
<evidence type="ECO:0000256" key="5">
    <source>
        <dbReference type="ARBA" id="ARBA00022801"/>
    </source>
</evidence>
<dbReference type="InterPro" id="IPR016193">
    <property type="entry name" value="Cytidine_deaminase-like"/>
</dbReference>
<comment type="subunit">
    <text evidence="2 8">Homodimer.</text>
</comment>
<keyword evidence="3 8" id="KW-0819">tRNA processing</keyword>
<feature type="domain" description="CMP/dCMP-type deaminase" evidence="10">
    <location>
        <begin position="4"/>
        <end position="116"/>
    </location>
</feature>
<dbReference type="GO" id="GO:0002100">
    <property type="term" value="P:tRNA wobble adenosine to inosine editing"/>
    <property type="evidence" value="ECO:0007669"/>
    <property type="project" value="UniProtKB-UniRule"/>
</dbReference>
<dbReference type="PANTHER" id="PTHR11079:SF202">
    <property type="entry name" value="TRNA-SPECIFIC ADENOSINE DEAMINASE"/>
    <property type="match status" value="1"/>
</dbReference>
<comment type="function">
    <text evidence="8">Catalyzes the deamination of adenosine to inosine at the wobble position 34 of tRNA(Arg2).</text>
</comment>
<evidence type="ECO:0000313" key="12">
    <source>
        <dbReference type="Proteomes" id="UP000276260"/>
    </source>
</evidence>
<comment type="catalytic activity">
    <reaction evidence="7 8">
        <text>adenosine(34) in tRNA + H2O + H(+) = inosine(34) in tRNA + NH4(+)</text>
        <dbReference type="Rhea" id="RHEA:43168"/>
        <dbReference type="Rhea" id="RHEA-COMP:10373"/>
        <dbReference type="Rhea" id="RHEA-COMP:10374"/>
        <dbReference type="ChEBI" id="CHEBI:15377"/>
        <dbReference type="ChEBI" id="CHEBI:15378"/>
        <dbReference type="ChEBI" id="CHEBI:28938"/>
        <dbReference type="ChEBI" id="CHEBI:74411"/>
        <dbReference type="ChEBI" id="CHEBI:82852"/>
        <dbReference type="EC" id="3.5.4.33"/>
    </reaction>
</comment>
<gene>
    <name evidence="8 11" type="primary">tadA</name>
    <name evidence="11" type="ORF">EIK76_08995</name>
</gene>
<dbReference type="PANTHER" id="PTHR11079">
    <property type="entry name" value="CYTOSINE DEAMINASE FAMILY MEMBER"/>
    <property type="match status" value="1"/>
</dbReference>
<evidence type="ECO:0000256" key="2">
    <source>
        <dbReference type="ARBA" id="ARBA00011738"/>
    </source>
</evidence>
<comment type="caution">
    <text evidence="11">The sequence shown here is derived from an EMBL/GenBank/DDBJ whole genome shotgun (WGS) entry which is preliminary data.</text>
</comment>
<name>A0A3P3QKW6_9GAMM</name>
<evidence type="ECO:0000313" key="11">
    <source>
        <dbReference type="EMBL" id="RRJ21013.1"/>
    </source>
</evidence>
<proteinExistence type="inferred from homology"/>
<sequence>MTADDDLYWMQYALQLADKAEQSGEIPVGAVLIKDGLVLGEGWNQSIQLNDPSAHAEMMAIRQAAEKVGNYRLLDCTLYVTLEPCAMCAGLLVHSRVKRLVFGAKDAKTGAAGSVLDIVRHPVLNHQLEVQDGPLAQQCADKLSEFFRRRRAEQKALKQQEKQQSAGEGQVKQ</sequence>
<comment type="cofactor">
    <cofactor evidence="8">
        <name>Zn(2+)</name>
        <dbReference type="ChEBI" id="CHEBI:29105"/>
    </cofactor>
    <text evidence="8">Binds 1 zinc ion per subunit.</text>
</comment>
<dbReference type="Pfam" id="PF00383">
    <property type="entry name" value="dCMP_cyt_deam_1"/>
    <property type="match status" value="1"/>
</dbReference>
<dbReference type="InterPro" id="IPR016192">
    <property type="entry name" value="APOBEC/CMP_deaminase_Zn-bd"/>
</dbReference>
<accession>A0A3P3QKW6</accession>
<feature type="binding site" evidence="8">
    <location>
        <position position="88"/>
    </location>
    <ligand>
        <name>Zn(2+)</name>
        <dbReference type="ChEBI" id="CHEBI:29105"/>
        <note>catalytic</note>
    </ligand>
</feature>
<feature type="binding site" evidence="8">
    <location>
        <position position="55"/>
    </location>
    <ligand>
        <name>Zn(2+)</name>
        <dbReference type="ChEBI" id="CHEBI:29105"/>
        <note>catalytic</note>
    </ligand>
</feature>
<dbReference type="GO" id="GO:0052717">
    <property type="term" value="F:tRNA-specific adenosine-34 deaminase activity"/>
    <property type="evidence" value="ECO:0007669"/>
    <property type="project" value="UniProtKB-UniRule"/>
</dbReference>
<dbReference type="FunFam" id="3.40.140.10:FF:000005">
    <property type="entry name" value="tRNA-specific adenosine deaminase"/>
    <property type="match status" value="1"/>
</dbReference>
<dbReference type="Gene3D" id="3.40.140.10">
    <property type="entry name" value="Cytidine Deaminase, domain 2"/>
    <property type="match status" value="1"/>
</dbReference>
<dbReference type="PROSITE" id="PS51747">
    <property type="entry name" value="CYT_DCMP_DEAMINASES_2"/>
    <property type="match status" value="1"/>
</dbReference>
<feature type="active site" description="Proton donor" evidence="8">
    <location>
        <position position="57"/>
    </location>
</feature>
<keyword evidence="5 8" id="KW-0378">Hydrolase</keyword>
<evidence type="ECO:0000256" key="8">
    <source>
        <dbReference type="HAMAP-Rule" id="MF_00972"/>
    </source>
</evidence>
<dbReference type="AlphaFoldDB" id="A0A3P3QKW6"/>
<evidence type="ECO:0000256" key="4">
    <source>
        <dbReference type="ARBA" id="ARBA00022723"/>
    </source>
</evidence>
<dbReference type="EMBL" id="RRCF01000002">
    <property type="protein sequence ID" value="RRJ21013.1"/>
    <property type="molecule type" value="Genomic_DNA"/>
</dbReference>
<evidence type="ECO:0000259" key="10">
    <source>
        <dbReference type="PROSITE" id="PS51747"/>
    </source>
</evidence>
<dbReference type="GO" id="GO:0008270">
    <property type="term" value="F:zinc ion binding"/>
    <property type="evidence" value="ECO:0007669"/>
    <property type="project" value="UniProtKB-UniRule"/>
</dbReference>
<dbReference type="HAMAP" id="MF_00972">
    <property type="entry name" value="tRNA_aden_deaminase"/>
    <property type="match status" value="1"/>
</dbReference>
<dbReference type="CDD" id="cd01285">
    <property type="entry name" value="nucleoside_deaminase"/>
    <property type="match status" value="1"/>
</dbReference>
<protein>
    <recommendedName>
        <fullName evidence="8">tRNA-specific adenosine deaminase</fullName>
        <ecNumber evidence="8">3.5.4.33</ecNumber>
    </recommendedName>
</protein>
<evidence type="ECO:0000256" key="1">
    <source>
        <dbReference type="ARBA" id="ARBA00010669"/>
    </source>
</evidence>
<dbReference type="InterPro" id="IPR002125">
    <property type="entry name" value="CMP_dCMP_dom"/>
</dbReference>
<comment type="similarity">
    <text evidence="1">Belongs to the cytidine and deoxycytidylate deaminase family. ADAT2 subfamily.</text>
</comment>
<dbReference type="NCBIfam" id="NF008113">
    <property type="entry name" value="PRK10860.1"/>
    <property type="match status" value="1"/>
</dbReference>
<dbReference type="Proteomes" id="UP000276260">
    <property type="component" value="Unassembled WGS sequence"/>
</dbReference>
<reference evidence="11 12" key="1">
    <citation type="submission" date="2018-11" db="EMBL/GenBank/DDBJ databases">
        <title>Draft genome analysis of Rheinheimera mesophila isolated from an industrial waste site.</title>
        <authorList>
            <person name="Yu Q."/>
            <person name="Qi Y."/>
            <person name="Zhang H."/>
            <person name="Lu Y."/>
            <person name="Pu J."/>
        </authorList>
    </citation>
    <scope>NUCLEOTIDE SEQUENCE [LARGE SCALE GENOMIC DNA]</scope>
    <source>
        <strain evidence="11 12">IITR13</strain>
    </source>
</reference>